<dbReference type="PANTHER" id="PTHR12197:SF251">
    <property type="entry name" value="EG:BACR7C10.4 PROTEIN"/>
    <property type="match status" value="1"/>
</dbReference>
<reference evidence="7" key="1">
    <citation type="submission" date="2020-03" db="EMBL/GenBank/DDBJ databases">
        <title>A high-quality chromosome-level genome assembly of a woody plant with both climbing and erect habits, Rhamnella rubrinervis.</title>
        <authorList>
            <person name="Lu Z."/>
            <person name="Yang Y."/>
            <person name="Zhu X."/>
            <person name="Sun Y."/>
        </authorList>
    </citation>
    <scope>NUCLEOTIDE SEQUENCE</scope>
    <source>
        <strain evidence="7">BYM</strain>
        <tissue evidence="7">Leaf</tissue>
    </source>
</reference>
<dbReference type="SMART" id="SM00317">
    <property type="entry name" value="SET"/>
    <property type="match status" value="1"/>
</dbReference>
<evidence type="ECO:0000259" key="5">
    <source>
        <dbReference type="PROSITE" id="PS50280"/>
    </source>
</evidence>
<dbReference type="InterPro" id="IPR050869">
    <property type="entry name" value="H3K4_H4K5_MeTrfase"/>
</dbReference>
<feature type="domain" description="SET" evidence="5">
    <location>
        <begin position="50"/>
        <end position="287"/>
    </location>
</feature>
<organism evidence="7 8">
    <name type="scientific">Rhamnella rubrinervis</name>
    <dbReference type="NCBI Taxonomy" id="2594499"/>
    <lineage>
        <taxon>Eukaryota</taxon>
        <taxon>Viridiplantae</taxon>
        <taxon>Streptophyta</taxon>
        <taxon>Embryophyta</taxon>
        <taxon>Tracheophyta</taxon>
        <taxon>Spermatophyta</taxon>
        <taxon>Magnoliopsida</taxon>
        <taxon>eudicotyledons</taxon>
        <taxon>Gunneridae</taxon>
        <taxon>Pentapetalae</taxon>
        <taxon>rosids</taxon>
        <taxon>fabids</taxon>
        <taxon>Rosales</taxon>
        <taxon>Rhamnaceae</taxon>
        <taxon>rhamnoid group</taxon>
        <taxon>Rhamneae</taxon>
        <taxon>Rhamnella</taxon>
    </lineage>
</organism>
<dbReference type="PROSITE" id="PS50280">
    <property type="entry name" value="SET"/>
    <property type="match status" value="1"/>
</dbReference>
<keyword evidence="8" id="KW-1185">Reference proteome</keyword>
<dbReference type="EMBL" id="VOIH02000005">
    <property type="protein sequence ID" value="KAF3445707.1"/>
    <property type="molecule type" value="Genomic_DNA"/>
</dbReference>
<keyword evidence="2 4" id="KW-0863">Zinc-finger</keyword>
<comment type="caution">
    <text evidence="7">The sequence shown here is derived from an EMBL/GenBank/DDBJ whole genome shotgun (WGS) entry which is preliminary data.</text>
</comment>
<dbReference type="PROSITE" id="PS01360">
    <property type="entry name" value="ZF_MYND_1"/>
    <property type="match status" value="1"/>
</dbReference>
<evidence type="ECO:0000256" key="3">
    <source>
        <dbReference type="ARBA" id="ARBA00022833"/>
    </source>
</evidence>
<dbReference type="Gene3D" id="6.10.140.2220">
    <property type="match status" value="1"/>
</dbReference>
<dbReference type="InterPro" id="IPR046341">
    <property type="entry name" value="SET_dom_sf"/>
</dbReference>
<keyword evidence="1" id="KW-0479">Metal-binding</keyword>
<dbReference type="InterPro" id="IPR001214">
    <property type="entry name" value="SET_dom"/>
</dbReference>
<dbReference type="AlphaFoldDB" id="A0A8K0H4P3"/>
<evidence type="ECO:0008006" key="9">
    <source>
        <dbReference type="Google" id="ProtNLM"/>
    </source>
</evidence>
<gene>
    <name evidence="7" type="ORF">FNV43_RR10883</name>
</gene>
<dbReference type="OrthoDB" id="265717at2759"/>
<dbReference type="InterPro" id="IPR011990">
    <property type="entry name" value="TPR-like_helical_dom_sf"/>
</dbReference>
<sequence length="522" mass="59291">MSPHRWWDRTLVDKSQGQTRRLCCTVLASGSWESVVTSFMEELQSGLGDRGLTVSTRPEKGRCLFTTRNFNPGEVIISEEAYVSVPNNSGIEWRCDGCFSSSNLKKCSGCQVVWYCGSQCQKSEWKLHRLECGALSKLDEDRRKSVTPSMRLMLKLYLRRKLELDGIIPATSLSSYKLVEALVAHMSDIDEKQLVLYAQMANLVSLILQWSDSNIKEIAENFSRLACNAHTICDSELRPLGTGLYPVISIINHSCLPNAVLVFEGRSAVVHAVQHIPKDAEVLISYVETARSTMTRQKALKEQYFFTCKCPRCIKVGQFDDIQESATLEGYKCKNNGCDGFLLRDSDDKEFICQQCGLFRSKEEIKKIASEIKSLSDKALMYETSHNYQEAISTYKTIEKLQRKLCHNFSISLIETREKLLKMLMELEDWSEALHYCRLTIPVYKRLYPGLHPLLGLQYYTCGKLEWLLGDTDNAVKSLTNAVDVLRFTHGTGTPFMKDLLLKLEEAQAEASYKLSSKESEK</sequence>
<evidence type="ECO:0000256" key="2">
    <source>
        <dbReference type="ARBA" id="ARBA00022771"/>
    </source>
</evidence>
<keyword evidence="3" id="KW-0862">Zinc</keyword>
<dbReference type="Gene3D" id="1.10.220.160">
    <property type="match status" value="1"/>
</dbReference>
<evidence type="ECO:0000313" key="8">
    <source>
        <dbReference type="Proteomes" id="UP000796880"/>
    </source>
</evidence>
<dbReference type="InterPro" id="IPR002893">
    <property type="entry name" value="Znf_MYND"/>
</dbReference>
<evidence type="ECO:0000259" key="6">
    <source>
        <dbReference type="PROSITE" id="PS50865"/>
    </source>
</evidence>
<protein>
    <recommendedName>
        <fullName evidence="9">Histone-lysine N-methyltransferase ASHR1</fullName>
    </recommendedName>
</protein>
<dbReference type="SUPFAM" id="SSF48452">
    <property type="entry name" value="TPR-like"/>
    <property type="match status" value="1"/>
</dbReference>
<dbReference type="Pfam" id="PF00856">
    <property type="entry name" value="SET"/>
    <property type="match status" value="1"/>
</dbReference>
<dbReference type="PROSITE" id="PS50865">
    <property type="entry name" value="ZF_MYND_2"/>
    <property type="match status" value="1"/>
</dbReference>
<dbReference type="Gene3D" id="1.25.40.10">
    <property type="entry name" value="Tetratricopeptide repeat domain"/>
    <property type="match status" value="1"/>
</dbReference>
<dbReference type="Proteomes" id="UP000796880">
    <property type="component" value="Unassembled WGS sequence"/>
</dbReference>
<evidence type="ECO:0000256" key="1">
    <source>
        <dbReference type="ARBA" id="ARBA00022723"/>
    </source>
</evidence>
<evidence type="ECO:0000256" key="4">
    <source>
        <dbReference type="PROSITE-ProRule" id="PRU00134"/>
    </source>
</evidence>
<dbReference type="GO" id="GO:0008270">
    <property type="term" value="F:zinc ion binding"/>
    <property type="evidence" value="ECO:0007669"/>
    <property type="project" value="UniProtKB-KW"/>
</dbReference>
<dbReference type="SUPFAM" id="SSF82199">
    <property type="entry name" value="SET domain"/>
    <property type="match status" value="1"/>
</dbReference>
<dbReference type="Gene3D" id="2.170.270.10">
    <property type="entry name" value="SET domain"/>
    <property type="match status" value="1"/>
</dbReference>
<feature type="domain" description="MYND-type" evidence="6">
    <location>
        <begin position="95"/>
        <end position="132"/>
    </location>
</feature>
<dbReference type="Pfam" id="PF01753">
    <property type="entry name" value="zf-MYND"/>
    <property type="match status" value="1"/>
</dbReference>
<accession>A0A8K0H4P3</accession>
<dbReference type="PANTHER" id="PTHR12197">
    <property type="entry name" value="HISTONE-LYSINE N-METHYLTRANSFERASE SMYD"/>
    <property type="match status" value="1"/>
</dbReference>
<dbReference type="GO" id="GO:0005634">
    <property type="term" value="C:nucleus"/>
    <property type="evidence" value="ECO:0007669"/>
    <property type="project" value="TreeGrafter"/>
</dbReference>
<evidence type="ECO:0000313" key="7">
    <source>
        <dbReference type="EMBL" id="KAF3445707.1"/>
    </source>
</evidence>
<proteinExistence type="predicted"/>
<name>A0A8K0H4P3_9ROSA</name>